<gene>
    <name evidence="2" type="ORF">PAXRUDRAFT_784521</name>
</gene>
<dbReference type="InParanoid" id="A0A0D0CKM7"/>
<dbReference type="InterPro" id="IPR006086">
    <property type="entry name" value="XPG-I_dom"/>
</dbReference>
<dbReference type="InterPro" id="IPR036279">
    <property type="entry name" value="5-3_exonuclease_C_sf"/>
</dbReference>
<feature type="domain" description="XPG-I" evidence="1">
    <location>
        <begin position="10"/>
        <end position="78"/>
    </location>
</feature>
<dbReference type="SUPFAM" id="SSF88723">
    <property type="entry name" value="PIN domain-like"/>
    <property type="match status" value="1"/>
</dbReference>
<name>A0A0D0CKM7_9AGAM</name>
<evidence type="ECO:0000313" key="3">
    <source>
        <dbReference type="Proteomes" id="UP000054538"/>
    </source>
</evidence>
<dbReference type="SMART" id="SM00484">
    <property type="entry name" value="XPGI"/>
    <property type="match status" value="1"/>
</dbReference>
<dbReference type="Gene3D" id="3.40.50.1010">
    <property type="entry name" value="5'-nuclease"/>
    <property type="match status" value="1"/>
</dbReference>
<dbReference type="STRING" id="930991.A0A0D0CKM7"/>
<dbReference type="PRINTS" id="PR00853">
    <property type="entry name" value="XPGRADSUPER"/>
</dbReference>
<dbReference type="HOGENOM" id="CLU_007575_4_0_1"/>
<dbReference type="OrthoDB" id="2689749at2759"/>
<dbReference type="InterPro" id="IPR006084">
    <property type="entry name" value="XPG/Rad2"/>
</dbReference>
<dbReference type="AlphaFoldDB" id="A0A0D0CKM7"/>
<keyword evidence="3" id="KW-1185">Reference proteome</keyword>
<organism evidence="2 3">
    <name type="scientific">Paxillus rubicundulus Ve08.2h10</name>
    <dbReference type="NCBI Taxonomy" id="930991"/>
    <lineage>
        <taxon>Eukaryota</taxon>
        <taxon>Fungi</taxon>
        <taxon>Dikarya</taxon>
        <taxon>Basidiomycota</taxon>
        <taxon>Agaricomycotina</taxon>
        <taxon>Agaricomycetes</taxon>
        <taxon>Agaricomycetidae</taxon>
        <taxon>Boletales</taxon>
        <taxon>Paxilineae</taxon>
        <taxon>Paxillaceae</taxon>
        <taxon>Paxillus</taxon>
    </lineage>
</organism>
<evidence type="ECO:0000259" key="1">
    <source>
        <dbReference type="SMART" id="SM00484"/>
    </source>
</evidence>
<accession>A0A0D0CKM7</accession>
<dbReference type="Proteomes" id="UP000054538">
    <property type="component" value="Unassembled WGS sequence"/>
</dbReference>
<evidence type="ECO:0000313" key="2">
    <source>
        <dbReference type="EMBL" id="KIK75788.1"/>
    </source>
</evidence>
<dbReference type="InterPro" id="IPR029060">
    <property type="entry name" value="PIN-like_dom_sf"/>
</dbReference>
<dbReference type="Pfam" id="PF00867">
    <property type="entry name" value="XPG_I"/>
    <property type="match status" value="1"/>
</dbReference>
<protein>
    <recommendedName>
        <fullName evidence="1">XPG-I domain-containing protein</fullName>
    </recommendedName>
</protein>
<sequence length="211" mass="23153">MICPTWCILNAFNIPWLTGPGEAEAQLAQMSQAGVIDAVMTDDSDTFVFGAHTVLRKPSPSWHCCGGDYDKGLYGCGNNTALGLVQCSAGKGLRHALQLWNHLAHDSTKMMGRLHPSISASLPNTFPPLDTARLYLEPVVIPSVDVPPVGDPQPPNVHMLAVLVWELLGWEDRDKLLETFCSTIWPIVVLKEILLDLQRCSPNSNEVSRLK</sequence>
<reference evidence="3" key="2">
    <citation type="submission" date="2015-01" db="EMBL/GenBank/DDBJ databases">
        <title>Evolutionary Origins and Diversification of the Mycorrhizal Mutualists.</title>
        <authorList>
            <consortium name="DOE Joint Genome Institute"/>
            <consortium name="Mycorrhizal Genomics Consortium"/>
            <person name="Kohler A."/>
            <person name="Kuo A."/>
            <person name="Nagy L.G."/>
            <person name="Floudas D."/>
            <person name="Copeland A."/>
            <person name="Barry K.W."/>
            <person name="Cichocki N."/>
            <person name="Veneault-Fourrey C."/>
            <person name="LaButti K."/>
            <person name="Lindquist E.A."/>
            <person name="Lipzen A."/>
            <person name="Lundell T."/>
            <person name="Morin E."/>
            <person name="Murat C."/>
            <person name="Riley R."/>
            <person name="Ohm R."/>
            <person name="Sun H."/>
            <person name="Tunlid A."/>
            <person name="Henrissat B."/>
            <person name="Grigoriev I.V."/>
            <person name="Hibbett D.S."/>
            <person name="Martin F."/>
        </authorList>
    </citation>
    <scope>NUCLEOTIDE SEQUENCE [LARGE SCALE GENOMIC DNA]</scope>
    <source>
        <strain evidence="3">Ve08.2h10</strain>
    </source>
</reference>
<reference evidence="2 3" key="1">
    <citation type="submission" date="2014-04" db="EMBL/GenBank/DDBJ databases">
        <authorList>
            <consortium name="DOE Joint Genome Institute"/>
            <person name="Kuo A."/>
            <person name="Kohler A."/>
            <person name="Jargeat P."/>
            <person name="Nagy L.G."/>
            <person name="Floudas D."/>
            <person name="Copeland A."/>
            <person name="Barry K.W."/>
            <person name="Cichocki N."/>
            <person name="Veneault-Fourrey C."/>
            <person name="LaButti K."/>
            <person name="Lindquist E.A."/>
            <person name="Lipzen A."/>
            <person name="Lundell T."/>
            <person name="Morin E."/>
            <person name="Murat C."/>
            <person name="Sun H."/>
            <person name="Tunlid A."/>
            <person name="Henrissat B."/>
            <person name="Grigoriev I.V."/>
            <person name="Hibbett D.S."/>
            <person name="Martin F."/>
            <person name="Nordberg H.P."/>
            <person name="Cantor M.N."/>
            <person name="Hua S.X."/>
        </authorList>
    </citation>
    <scope>NUCLEOTIDE SEQUENCE [LARGE SCALE GENOMIC DNA]</scope>
    <source>
        <strain evidence="2 3">Ve08.2h10</strain>
    </source>
</reference>
<dbReference type="GO" id="GO:0017108">
    <property type="term" value="F:5'-flap endonuclease activity"/>
    <property type="evidence" value="ECO:0007669"/>
    <property type="project" value="TreeGrafter"/>
</dbReference>
<dbReference type="SUPFAM" id="SSF47807">
    <property type="entry name" value="5' to 3' exonuclease, C-terminal subdomain"/>
    <property type="match status" value="1"/>
</dbReference>
<dbReference type="EMBL" id="KN827865">
    <property type="protein sequence ID" value="KIK75788.1"/>
    <property type="molecule type" value="Genomic_DNA"/>
</dbReference>
<dbReference type="GO" id="GO:0006281">
    <property type="term" value="P:DNA repair"/>
    <property type="evidence" value="ECO:0007669"/>
    <property type="project" value="UniProtKB-ARBA"/>
</dbReference>
<proteinExistence type="predicted"/>
<dbReference type="PANTHER" id="PTHR11081:SF75">
    <property type="entry name" value="ENDONUCLEASE, PUTATIVE (AFU_ORTHOLOGUE AFUA_3G13260)-RELATED"/>
    <property type="match status" value="1"/>
</dbReference>
<dbReference type="PANTHER" id="PTHR11081">
    <property type="entry name" value="FLAP ENDONUCLEASE FAMILY MEMBER"/>
    <property type="match status" value="1"/>
</dbReference>